<evidence type="ECO:0000313" key="2">
    <source>
        <dbReference type="EMBL" id="QHS82988.1"/>
    </source>
</evidence>
<dbReference type="SMART" id="SM00487">
    <property type="entry name" value="DEXDc"/>
    <property type="match status" value="1"/>
</dbReference>
<dbReference type="Gene3D" id="3.40.50.300">
    <property type="entry name" value="P-loop containing nucleotide triphosphate hydrolases"/>
    <property type="match status" value="2"/>
</dbReference>
<dbReference type="PANTHER" id="PTHR47396">
    <property type="entry name" value="TYPE I RESTRICTION ENZYME ECOKI R PROTEIN"/>
    <property type="match status" value="1"/>
</dbReference>
<organism evidence="2">
    <name type="scientific">viral metagenome</name>
    <dbReference type="NCBI Taxonomy" id="1070528"/>
    <lineage>
        <taxon>unclassified sequences</taxon>
        <taxon>metagenomes</taxon>
        <taxon>organismal metagenomes</taxon>
    </lineage>
</organism>
<evidence type="ECO:0000259" key="1">
    <source>
        <dbReference type="PROSITE" id="PS51192"/>
    </source>
</evidence>
<proteinExistence type="predicted"/>
<dbReference type="InterPro" id="IPR050742">
    <property type="entry name" value="Helicase_Restrict-Modif_Enz"/>
</dbReference>
<sequence>MASFAFAFGLRAPVDEPAEAPRVGAAQRQDALTPAPARGTLHVPPELLSHASHTTVAWDDVHNRSRKHPGKALRRGTFTACKFFPPLSSALTRTPAPASPSKPLLARGWVWVPQVHFRDATALRDAAYIPKRVFNTASRGGAAAWQRAAHAKRMRNEAQAALQDAGHGQGYMPPAPRHSWPHGALCMYRNKRPDADAGGAWLPRGLAARLFPDAPALDDTSNGRPMRDGGPPRATLMERLHQPQAVRAVTAHWDAARPGAASGVLLMPCGYGKSITAMHIARAAGRRAIWIVPRRVLGGDAIRAVQAVFPNARRVKHGAAAVKQAAGAPPGFTVAFLDGNSSDKLHPATCGVDVLVLSVHTLLSRCDTFTRGDWVDFGTLIVDEAHMMSHRALHALAVIPARRVLALSATPYRSDGTTPSLYWAFGPLVFACRRPNMSLNGEVWRWSAGQPPTRYKPDGAVDNTESINALCTKDPSRLASVVNTVHAVIDAGRRVLLMAGRVAYMQRVAAQVTTERSKDPWTAVPLPPRYAPSADAAAALLGDGVAVDLTAGELRVAPAVCMHAGTPVALRNVLLHTAPCVCAHPSLAKVGLSCPTLDTLIMATPMTDPEQIVGRITRADSAGRPPLVIDFFDPYEPFLNMYRSRAEAYEFLDMDVRYRDMRSGVTRKEVARILKEYDGSGGGGGAAQ</sequence>
<feature type="domain" description="Helicase ATP-binding" evidence="1">
    <location>
        <begin position="254"/>
        <end position="429"/>
    </location>
</feature>
<dbReference type="InterPro" id="IPR014001">
    <property type="entry name" value="Helicase_ATP-bd"/>
</dbReference>
<reference evidence="2" key="1">
    <citation type="journal article" date="2020" name="Nature">
        <title>Giant virus diversity and host interactions through global metagenomics.</title>
        <authorList>
            <person name="Schulz F."/>
            <person name="Roux S."/>
            <person name="Paez-Espino D."/>
            <person name="Jungbluth S."/>
            <person name="Walsh D.A."/>
            <person name="Denef V.J."/>
            <person name="McMahon K.D."/>
            <person name="Konstantinidis K.T."/>
            <person name="Eloe-Fadrosh E.A."/>
            <person name="Kyrpides N.C."/>
            <person name="Woyke T."/>
        </authorList>
    </citation>
    <scope>NUCLEOTIDE SEQUENCE</scope>
    <source>
        <strain evidence="2">GVMAG-S-1103017-74</strain>
    </source>
</reference>
<dbReference type="SUPFAM" id="SSF52540">
    <property type="entry name" value="P-loop containing nucleoside triphosphate hydrolases"/>
    <property type="match status" value="2"/>
</dbReference>
<accession>A0A6C0ATD6</accession>
<dbReference type="Pfam" id="PF04851">
    <property type="entry name" value="ResIII"/>
    <property type="match status" value="1"/>
</dbReference>
<dbReference type="InterPro" id="IPR027417">
    <property type="entry name" value="P-loop_NTPase"/>
</dbReference>
<dbReference type="AlphaFoldDB" id="A0A6C0ATD6"/>
<dbReference type="GO" id="GO:0005829">
    <property type="term" value="C:cytosol"/>
    <property type="evidence" value="ECO:0007669"/>
    <property type="project" value="TreeGrafter"/>
</dbReference>
<protein>
    <recommendedName>
        <fullName evidence="1">Helicase ATP-binding domain-containing protein</fullName>
    </recommendedName>
</protein>
<name>A0A6C0ATD6_9ZZZZ</name>
<dbReference type="InterPro" id="IPR006935">
    <property type="entry name" value="Helicase/UvrB_N"/>
</dbReference>
<dbReference type="GO" id="GO:0005524">
    <property type="term" value="F:ATP binding"/>
    <property type="evidence" value="ECO:0007669"/>
    <property type="project" value="InterPro"/>
</dbReference>
<dbReference type="GO" id="GO:0003677">
    <property type="term" value="F:DNA binding"/>
    <property type="evidence" value="ECO:0007669"/>
    <property type="project" value="InterPro"/>
</dbReference>
<dbReference type="EMBL" id="MN740864">
    <property type="protein sequence ID" value="QHS82988.1"/>
    <property type="molecule type" value="Genomic_DNA"/>
</dbReference>
<dbReference type="PROSITE" id="PS51192">
    <property type="entry name" value="HELICASE_ATP_BIND_1"/>
    <property type="match status" value="1"/>
</dbReference>
<dbReference type="PANTHER" id="PTHR47396:SF1">
    <property type="entry name" value="ATP-DEPENDENT HELICASE IRC3-RELATED"/>
    <property type="match status" value="1"/>
</dbReference>
<dbReference type="GO" id="GO:0016787">
    <property type="term" value="F:hydrolase activity"/>
    <property type="evidence" value="ECO:0007669"/>
    <property type="project" value="InterPro"/>
</dbReference>